<evidence type="ECO:0000256" key="5">
    <source>
        <dbReference type="ARBA" id="ARBA00023002"/>
    </source>
</evidence>
<keyword evidence="4 6" id="KW-0862">Zinc</keyword>
<dbReference type="PROSITE" id="PS00059">
    <property type="entry name" value="ADH_ZINC"/>
    <property type="match status" value="1"/>
</dbReference>
<protein>
    <submittedName>
        <fullName evidence="8">Zinc-binding dehydrogenase</fullName>
    </submittedName>
</protein>
<comment type="similarity">
    <text evidence="2 6">Belongs to the zinc-containing alcohol dehydrogenase family.</text>
</comment>
<dbReference type="InterPro" id="IPR002328">
    <property type="entry name" value="ADH_Zn_CS"/>
</dbReference>
<sequence>MRIKAAVVEAVGAGFALQDIDIADPEGHEVLVEVRASGLCHTDLTAAAHGLADFPPPVVLGHEMAGVVVATGSRARAFGAGDHVVGCLVQWCGGCPACLDGRVYQCGRPGTTLRDPGKQGPRLSRAGRPVTQGMGLGGFAQRALVHENQLTTVPRGVPFAQAALLGCGVLTGAGSVLNGARVRPGESVAVIGVGGVGLNAIGAARIAGASPIIAVDVRDGVLRRARAFGATDVVNSASTDAVAAVRELTGGGVRHALDVVGVAATTEQALRMTALGGGVHLVGLAAGRAHLKLSLPRLLLEQKRIQGLVMGSGNPRRDIPRYADLYLSGRMNLDDLVSRRIALDEIDAGYAALRDPDVARVVITSF</sequence>
<dbReference type="SMART" id="SM00829">
    <property type="entry name" value="PKS_ER"/>
    <property type="match status" value="1"/>
</dbReference>
<comment type="cofactor">
    <cofactor evidence="1 6">
        <name>Zn(2+)</name>
        <dbReference type="ChEBI" id="CHEBI:29105"/>
    </cofactor>
</comment>
<keyword evidence="9" id="KW-1185">Reference proteome</keyword>
<dbReference type="RefSeq" id="WP_261988833.1">
    <property type="nucleotide sequence ID" value="NZ_CP120983.1"/>
</dbReference>
<dbReference type="InterPro" id="IPR013149">
    <property type="entry name" value="ADH-like_C"/>
</dbReference>
<dbReference type="Gene3D" id="3.40.50.720">
    <property type="entry name" value="NAD(P)-binding Rossmann-like Domain"/>
    <property type="match status" value="1"/>
</dbReference>
<dbReference type="PANTHER" id="PTHR43350">
    <property type="entry name" value="NAD-DEPENDENT ALCOHOL DEHYDROGENASE"/>
    <property type="match status" value="1"/>
</dbReference>
<evidence type="ECO:0000256" key="4">
    <source>
        <dbReference type="ARBA" id="ARBA00022833"/>
    </source>
</evidence>
<evidence type="ECO:0000259" key="7">
    <source>
        <dbReference type="SMART" id="SM00829"/>
    </source>
</evidence>
<dbReference type="Pfam" id="PF00107">
    <property type="entry name" value="ADH_zinc_N"/>
    <property type="match status" value="1"/>
</dbReference>
<name>A0ABY9J745_9ACTN</name>
<dbReference type="Proteomes" id="UP001224433">
    <property type="component" value="Chromosome"/>
</dbReference>
<dbReference type="Gene3D" id="3.90.180.10">
    <property type="entry name" value="Medium-chain alcohol dehydrogenases, catalytic domain"/>
    <property type="match status" value="1"/>
</dbReference>
<evidence type="ECO:0000256" key="2">
    <source>
        <dbReference type="ARBA" id="ARBA00008072"/>
    </source>
</evidence>
<dbReference type="PANTHER" id="PTHR43350:SF19">
    <property type="entry name" value="D-GULOSIDE 3-DEHYDROGENASE"/>
    <property type="match status" value="1"/>
</dbReference>
<dbReference type="Pfam" id="PF08240">
    <property type="entry name" value="ADH_N"/>
    <property type="match status" value="1"/>
</dbReference>
<dbReference type="InterPro" id="IPR011032">
    <property type="entry name" value="GroES-like_sf"/>
</dbReference>
<dbReference type="InterPro" id="IPR036291">
    <property type="entry name" value="NAD(P)-bd_dom_sf"/>
</dbReference>
<dbReference type="EMBL" id="CP120983">
    <property type="protein sequence ID" value="WLQ62809.1"/>
    <property type="molecule type" value="Genomic_DNA"/>
</dbReference>
<gene>
    <name evidence="8" type="ORF">P8A20_04005</name>
</gene>
<dbReference type="InterPro" id="IPR013154">
    <property type="entry name" value="ADH-like_N"/>
</dbReference>
<proteinExistence type="inferred from homology"/>
<evidence type="ECO:0000313" key="9">
    <source>
        <dbReference type="Proteomes" id="UP001224433"/>
    </source>
</evidence>
<organism evidence="8 9">
    <name type="scientific">Streptomyces glycanivorans</name>
    <dbReference type="NCBI Taxonomy" id="3033808"/>
    <lineage>
        <taxon>Bacteria</taxon>
        <taxon>Bacillati</taxon>
        <taxon>Actinomycetota</taxon>
        <taxon>Actinomycetes</taxon>
        <taxon>Kitasatosporales</taxon>
        <taxon>Streptomycetaceae</taxon>
        <taxon>Streptomyces</taxon>
    </lineage>
</organism>
<evidence type="ECO:0000256" key="1">
    <source>
        <dbReference type="ARBA" id="ARBA00001947"/>
    </source>
</evidence>
<evidence type="ECO:0000256" key="3">
    <source>
        <dbReference type="ARBA" id="ARBA00022723"/>
    </source>
</evidence>
<keyword evidence="3 6" id="KW-0479">Metal-binding</keyword>
<evidence type="ECO:0000313" key="8">
    <source>
        <dbReference type="EMBL" id="WLQ62809.1"/>
    </source>
</evidence>
<feature type="domain" description="Enoyl reductase (ER)" evidence="7">
    <location>
        <begin position="12"/>
        <end position="363"/>
    </location>
</feature>
<keyword evidence="5" id="KW-0560">Oxidoreductase</keyword>
<dbReference type="SUPFAM" id="SSF51735">
    <property type="entry name" value="NAD(P)-binding Rossmann-fold domains"/>
    <property type="match status" value="1"/>
</dbReference>
<reference evidence="8 9" key="1">
    <citation type="submission" date="2023-03" db="EMBL/GenBank/DDBJ databases">
        <title>Isolation and description of six Streptomyces strains from soil environments, able to metabolize different microbial glucans.</title>
        <authorList>
            <person name="Widen T."/>
            <person name="Larsbrink J."/>
        </authorList>
    </citation>
    <scope>NUCLEOTIDE SEQUENCE [LARGE SCALE GENOMIC DNA]</scope>
    <source>
        <strain evidence="8 9">Alt3</strain>
    </source>
</reference>
<accession>A0ABY9J745</accession>
<dbReference type="InterPro" id="IPR020843">
    <property type="entry name" value="ER"/>
</dbReference>
<dbReference type="SUPFAM" id="SSF50129">
    <property type="entry name" value="GroES-like"/>
    <property type="match status" value="2"/>
</dbReference>
<evidence type="ECO:0000256" key="6">
    <source>
        <dbReference type="RuleBase" id="RU361277"/>
    </source>
</evidence>